<feature type="signal peptide" evidence="1">
    <location>
        <begin position="1"/>
        <end position="24"/>
    </location>
</feature>
<proteinExistence type="predicted"/>
<evidence type="ECO:0000313" key="3">
    <source>
        <dbReference type="Proteomes" id="UP001291623"/>
    </source>
</evidence>
<keyword evidence="3" id="KW-1185">Reference proteome</keyword>
<dbReference type="Proteomes" id="UP001291623">
    <property type="component" value="Unassembled WGS sequence"/>
</dbReference>
<dbReference type="EMBL" id="JAVYJV010000003">
    <property type="protein sequence ID" value="KAK4375579.1"/>
    <property type="molecule type" value="Genomic_DNA"/>
</dbReference>
<evidence type="ECO:0000313" key="2">
    <source>
        <dbReference type="EMBL" id="KAK4375579.1"/>
    </source>
</evidence>
<reference evidence="2" key="1">
    <citation type="submission" date="2023-12" db="EMBL/GenBank/DDBJ databases">
        <title>Genome assembly of Anisodus tanguticus.</title>
        <authorList>
            <person name="Wang Y.-J."/>
        </authorList>
    </citation>
    <scope>NUCLEOTIDE SEQUENCE</scope>
    <source>
        <strain evidence="2">KB-2021</strain>
        <tissue evidence="2">Leaf</tissue>
    </source>
</reference>
<feature type="chain" id="PRO_5041927157" evidence="1">
    <location>
        <begin position="25"/>
        <end position="158"/>
    </location>
</feature>
<name>A0AAE1VVK0_9SOLA</name>
<accession>A0AAE1VVK0</accession>
<dbReference type="AlphaFoldDB" id="A0AAE1VVK0"/>
<evidence type="ECO:0000256" key="1">
    <source>
        <dbReference type="SAM" id="SignalP"/>
    </source>
</evidence>
<sequence length="158" mass="17525">MVQKFSIFPLILFIITCGAILVRAEVTKIPRRPYLRSNPGILPQGIAFHKSKGLTENHVEDDIGESTSRGLLPRGVIIFHKAISPKLSENHGEHTVSSKISNTNFENLKKSSIFLKRLYLSDNPAGLLPRGVTFHKAISPRLSVNHDEHANSPAVRKS</sequence>
<gene>
    <name evidence="2" type="ORF">RND71_006256</name>
</gene>
<organism evidence="2 3">
    <name type="scientific">Anisodus tanguticus</name>
    <dbReference type="NCBI Taxonomy" id="243964"/>
    <lineage>
        <taxon>Eukaryota</taxon>
        <taxon>Viridiplantae</taxon>
        <taxon>Streptophyta</taxon>
        <taxon>Embryophyta</taxon>
        <taxon>Tracheophyta</taxon>
        <taxon>Spermatophyta</taxon>
        <taxon>Magnoliopsida</taxon>
        <taxon>eudicotyledons</taxon>
        <taxon>Gunneridae</taxon>
        <taxon>Pentapetalae</taxon>
        <taxon>asterids</taxon>
        <taxon>lamiids</taxon>
        <taxon>Solanales</taxon>
        <taxon>Solanaceae</taxon>
        <taxon>Solanoideae</taxon>
        <taxon>Hyoscyameae</taxon>
        <taxon>Anisodus</taxon>
    </lineage>
</organism>
<comment type="caution">
    <text evidence="2">The sequence shown here is derived from an EMBL/GenBank/DDBJ whole genome shotgun (WGS) entry which is preliminary data.</text>
</comment>
<protein>
    <submittedName>
        <fullName evidence="2">Uncharacterized protein</fullName>
    </submittedName>
</protein>
<keyword evidence="1" id="KW-0732">Signal</keyword>